<feature type="signal peptide" evidence="1">
    <location>
        <begin position="1"/>
        <end position="20"/>
    </location>
</feature>
<evidence type="ECO:0000313" key="3">
    <source>
        <dbReference type="Proteomes" id="UP001152484"/>
    </source>
</evidence>
<evidence type="ECO:0000256" key="1">
    <source>
        <dbReference type="SAM" id="SignalP"/>
    </source>
</evidence>
<dbReference type="Gene3D" id="3.40.50.2300">
    <property type="match status" value="1"/>
</dbReference>
<proteinExistence type="predicted"/>
<dbReference type="InterPro" id="IPR028082">
    <property type="entry name" value="Peripla_BP_I"/>
</dbReference>
<accession>A0A9P0Z899</accession>
<name>A0A9P0Z899_CUSEU</name>
<gene>
    <name evidence="2" type="ORF">CEURO_LOCUS11066</name>
</gene>
<keyword evidence="3" id="KW-1185">Reference proteome</keyword>
<evidence type="ECO:0000313" key="2">
    <source>
        <dbReference type="EMBL" id="CAH9089993.1"/>
    </source>
</evidence>
<dbReference type="OrthoDB" id="1420445at2759"/>
<dbReference type="Proteomes" id="UP001152484">
    <property type="component" value="Unassembled WGS sequence"/>
</dbReference>
<sequence>MKVRRVFWAVVMMMFYSSGCWDAAAATAGVVNVGCMLILDSPVGKVTKLAVEAAVEDINSNPTLLPATKLNLTLLDTTPTAAFLPILQGTKMALLIFTSTSLASKSGGLGD</sequence>
<dbReference type="EMBL" id="CAMAPE010000021">
    <property type="protein sequence ID" value="CAH9089993.1"/>
    <property type="molecule type" value="Genomic_DNA"/>
</dbReference>
<comment type="caution">
    <text evidence="2">The sequence shown here is derived from an EMBL/GenBank/DDBJ whole genome shotgun (WGS) entry which is preliminary data.</text>
</comment>
<keyword evidence="1" id="KW-0732">Signal</keyword>
<dbReference type="SUPFAM" id="SSF53822">
    <property type="entry name" value="Periplasmic binding protein-like I"/>
    <property type="match status" value="1"/>
</dbReference>
<reference evidence="2" key="1">
    <citation type="submission" date="2022-07" db="EMBL/GenBank/DDBJ databases">
        <authorList>
            <person name="Macas J."/>
            <person name="Novak P."/>
            <person name="Neumann P."/>
        </authorList>
    </citation>
    <scope>NUCLEOTIDE SEQUENCE</scope>
</reference>
<feature type="chain" id="PRO_5040388037" evidence="1">
    <location>
        <begin position="21"/>
        <end position="111"/>
    </location>
</feature>
<dbReference type="AlphaFoldDB" id="A0A9P0Z899"/>
<protein>
    <submittedName>
        <fullName evidence="2">Uncharacterized protein</fullName>
    </submittedName>
</protein>
<organism evidence="2 3">
    <name type="scientific">Cuscuta europaea</name>
    <name type="common">European dodder</name>
    <dbReference type="NCBI Taxonomy" id="41803"/>
    <lineage>
        <taxon>Eukaryota</taxon>
        <taxon>Viridiplantae</taxon>
        <taxon>Streptophyta</taxon>
        <taxon>Embryophyta</taxon>
        <taxon>Tracheophyta</taxon>
        <taxon>Spermatophyta</taxon>
        <taxon>Magnoliopsida</taxon>
        <taxon>eudicotyledons</taxon>
        <taxon>Gunneridae</taxon>
        <taxon>Pentapetalae</taxon>
        <taxon>asterids</taxon>
        <taxon>lamiids</taxon>
        <taxon>Solanales</taxon>
        <taxon>Convolvulaceae</taxon>
        <taxon>Cuscuteae</taxon>
        <taxon>Cuscuta</taxon>
        <taxon>Cuscuta subgen. Cuscuta</taxon>
    </lineage>
</organism>